<proteinExistence type="inferred from homology"/>
<evidence type="ECO:0000313" key="5">
    <source>
        <dbReference type="Proteomes" id="UP000067444"/>
    </source>
</evidence>
<dbReference type="PATRIC" id="fig|1458307.3.peg.162"/>
<sequence>MKTIVISALAGWLMVVPVWAQESPDDETFSDALASLAGSTDASPSFVNGTEVEQDLLEWVNYRDNDTEAPFASYTDFLNRRPNWPGNSRIRANAERAIDENVSTLDALRFFDGSDIETGQGAVAFANALIADGRSADAAAMLIDVWTSDALTTSSHQAIINAYPEVVAPYHEARADMLLWRWRTTDATNVLPLLDEGQQALTRARIAIINRAGDINDREELIPERLKDSPGLHYDRFNWFADRGDWTQASIILTAQSTSADRLGIPWRWGSWRRTLARWHMREGNIDLAYAFASDHFIAPDESNYADLEWLSGYIALTYLKDYNLALTHFERFDGAVTSPISKGRAGYWLGRTHEGLGNAEAAIAAFQMGAQHQTSFYGLLSAERLGLTMNPDLVGGEDFGNWRTSQVLDNELVQAGLALLGAGERGLAVLFFRDAAQSMSRQEIGQLGAMFMDLEEPFYTVLIAKTAVRDHLIVQDAYFPIHPMAQMDLPVEPALALAIARQESEFRTDAGSSVGALGLMQLMPATAQEVAGWLDLPYGRSRLTTDWAYNAALGSEYLAFLTREFGDSPVMIAAGYNAGPSRPKSWMDERGDPRRNILNPDPVDVIDWIEHIPFRETRNYVMRVTEGIPVYRARLTGQIGPVAFTDILIGAAPVIRPVARPDRDVEAPPVPVETDLQPDPDLPPVRRAGELAPTGPTGPQSIRPVARAGD</sequence>
<dbReference type="EC" id="4.2.2.-" evidence="4"/>
<protein>
    <submittedName>
        <fullName evidence="4">Soluble lytic murein transglycosylase</fullName>
        <ecNumber evidence="4">4.2.2.-</ecNumber>
    </submittedName>
</protein>
<dbReference type="PANTHER" id="PTHR37423:SF2">
    <property type="entry name" value="MEMBRANE-BOUND LYTIC MUREIN TRANSGLYCOSYLASE C"/>
    <property type="match status" value="1"/>
</dbReference>
<name>A0A0K0Y1C0_9RHOB</name>
<evidence type="ECO:0000256" key="2">
    <source>
        <dbReference type="ARBA" id="ARBA00009387"/>
    </source>
</evidence>
<dbReference type="Proteomes" id="UP000067444">
    <property type="component" value="Chromosome"/>
</dbReference>
<dbReference type="InterPro" id="IPR023346">
    <property type="entry name" value="Lysozyme-like_dom_sf"/>
</dbReference>
<evidence type="ECO:0000313" key="4">
    <source>
        <dbReference type="EMBL" id="AKS44729.1"/>
    </source>
</evidence>
<keyword evidence="3" id="KW-0732">Signal</keyword>
<dbReference type="CDD" id="cd13401">
    <property type="entry name" value="Slt70-like"/>
    <property type="match status" value="1"/>
</dbReference>
<evidence type="ECO:0000256" key="1">
    <source>
        <dbReference type="ARBA" id="ARBA00007734"/>
    </source>
</evidence>
<keyword evidence="4" id="KW-0456">Lyase</keyword>
<organism evidence="4 5">
    <name type="scientific">Octadecabacter temperatus</name>
    <dbReference type="NCBI Taxonomy" id="1458307"/>
    <lineage>
        <taxon>Bacteria</taxon>
        <taxon>Pseudomonadati</taxon>
        <taxon>Pseudomonadota</taxon>
        <taxon>Alphaproteobacteria</taxon>
        <taxon>Rhodobacterales</taxon>
        <taxon>Roseobacteraceae</taxon>
        <taxon>Octadecabacter</taxon>
    </lineage>
</organism>
<dbReference type="GO" id="GO:0016829">
    <property type="term" value="F:lyase activity"/>
    <property type="evidence" value="ECO:0007669"/>
    <property type="project" value="UniProtKB-KW"/>
</dbReference>
<dbReference type="OrthoDB" id="9815002at2"/>
<dbReference type="PANTHER" id="PTHR37423">
    <property type="entry name" value="SOLUBLE LYTIC MUREIN TRANSGLYCOSYLASE-RELATED"/>
    <property type="match status" value="1"/>
</dbReference>
<dbReference type="SUPFAM" id="SSF48435">
    <property type="entry name" value="Bacterial muramidases"/>
    <property type="match status" value="1"/>
</dbReference>
<dbReference type="InterPro" id="IPR008258">
    <property type="entry name" value="Transglycosylase_SLT_dom_1"/>
</dbReference>
<dbReference type="EMBL" id="CP012160">
    <property type="protein sequence ID" value="AKS44729.1"/>
    <property type="molecule type" value="Genomic_DNA"/>
</dbReference>
<gene>
    <name evidence="4" type="primary">slt_1</name>
    <name evidence="4" type="ORF">OSB_01600</name>
</gene>
<evidence type="ECO:0000256" key="3">
    <source>
        <dbReference type="ARBA" id="ARBA00022729"/>
    </source>
</evidence>
<dbReference type="AlphaFoldDB" id="A0A0K0Y1C0"/>
<accession>A0A0K0Y1C0</accession>
<comment type="similarity">
    <text evidence="2">Belongs to the virb1 family.</text>
</comment>
<dbReference type="InterPro" id="IPR008939">
    <property type="entry name" value="Lytic_TGlycosylase_superhlx_U"/>
</dbReference>
<dbReference type="KEGG" id="otm:OSB_01600"/>
<dbReference type="Gene3D" id="1.25.20.10">
    <property type="entry name" value="Bacterial muramidases"/>
    <property type="match status" value="1"/>
</dbReference>
<reference evidence="4 5" key="1">
    <citation type="journal article" date="2015" name="Genome Announc.">
        <title>Closed Genome Sequence of Octadecabacter temperatus SB1, the First Mesophilic Species of the Genus Octadecabacter.</title>
        <authorList>
            <person name="Voget S."/>
            <person name="Billerbeck S."/>
            <person name="Simon M."/>
            <person name="Daniel R."/>
        </authorList>
    </citation>
    <scope>NUCLEOTIDE SEQUENCE [LARGE SCALE GENOMIC DNA]</scope>
    <source>
        <strain evidence="4 5">SB1</strain>
    </source>
</reference>
<dbReference type="SUPFAM" id="SSF53955">
    <property type="entry name" value="Lysozyme-like"/>
    <property type="match status" value="1"/>
</dbReference>
<comment type="similarity">
    <text evidence="1">Belongs to the transglycosylase Slt family.</text>
</comment>
<dbReference type="GO" id="GO:0042597">
    <property type="term" value="C:periplasmic space"/>
    <property type="evidence" value="ECO:0007669"/>
    <property type="project" value="InterPro"/>
</dbReference>
<dbReference type="RefSeq" id="WP_049833184.1">
    <property type="nucleotide sequence ID" value="NZ_CP012160.1"/>
</dbReference>
<dbReference type="GO" id="GO:0004553">
    <property type="term" value="F:hydrolase activity, hydrolyzing O-glycosyl compounds"/>
    <property type="evidence" value="ECO:0007669"/>
    <property type="project" value="InterPro"/>
</dbReference>
<dbReference type="STRING" id="1458307.OSB_01600"/>
<dbReference type="Pfam" id="PF01464">
    <property type="entry name" value="SLT"/>
    <property type="match status" value="1"/>
</dbReference>
<dbReference type="Gene3D" id="1.10.530.10">
    <property type="match status" value="1"/>
</dbReference>
<keyword evidence="5" id="KW-1185">Reference proteome</keyword>